<feature type="transmembrane region" description="Helical" evidence="6">
    <location>
        <begin position="179"/>
        <end position="199"/>
    </location>
</feature>
<feature type="transmembrane region" description="Helical" evidence="6">
    <location>
        <begin position="36"/>
        <end position="57"/>
    </location>
</feature>
<feature type="transmembrane region" description="Helical" evidence="6">
    <location>
        <begin position="241"/>
        <end position="260"/>
    </location>
</feature>
<evidence type="ECO:0000259" key="7">
    <source>
        <dbReference type="Pfam" id="PF00892"/>
    </source>
</evidence>
<reference evidence="8 9" key="1">
    <citation type="submission" date="2018-04" db="EMBL/GenBank/DDBJ databases">
        <title>Thalassorhabdus spongiae gen. nov., sp. nov., isolated from a marine sponge in South-West Iceland.</title>
        <authorList>
            <person name="Knobloch S."/>
            <person name="Daussin A."/>
            <person name="Johannsson R."/>
            <person name="Marteinsson V.T."/>
        </authorList>
    </citation>
    <scope>NUCLEOTIDE SEQUENCE [LARGE SCALE GENOMIC DNA]</scope>
    <source>
        <strain evidence="8 9">Hp12</strain>
    </source>
</reference>
<dbReference type="GO" id="GO:0016020">
    <property type="term" value="C:membrane"/>
    <property type="evidence" value="ECO:0007669"/>
    <property type="project" value="UniProtKB-SubCell"/>
</dbReference>
<gene>
    <name evidence="8" type="ORF">DC094_01860</name>
</gene>
<keyword evidence="9" id="KW-1185">Reference proteome</keyword>
<keyword evidence="3 6" id="KW-0812">Transmembrane</keyword>
<dbReference type="SUPFAM" id="SSF103481">
    <property type="entry name" value="Multidrug resistance efflux transporter EmrE"/>
    <property type="match status" value="2"/>
</dbReference>
<dbReference type="AlphaFoldDB" id="A0A2V1H3N4"/>
<dbReference type="InterPro" id="IPR000620">
    <property type="entry name" value="EamA_dom"/>
</dbReference>
<dbReference type="Proteomes" id="UP000244906">
    <property type="component" value="Unassembled WGS sequence"/>
</dbReference>
<comment type="subcellular location">
    <subcellularLocation>
        <location evidence="1">Membrane</location>
        <topology evidence="1">Multi-pass membrane protein</topology>
    </subcellularLocation>
</comment>
<dbReference type="InterPro" id="IPR050638">
    <property type="entry name" value="AA-Vitamin_Transporters"/>
</dbReference>
<keyword evidence="4 6" id="KW-1133">Transmembrane helix</keyword>
<evidence type="ECO:0000256" key="4">
    <source>
        <dbReference type="ARBA" id="ARBA00022989"/>
    </source>
</evidence>
<evidence type="ECO:0000313" key="8">
    <source>
        <dbReference type="EMBL" id="PVZ71797.1"/>
    </source>
</evidence>
<evidence type="ECO:0000256" key="2">
    <source>
        <dbReference type="ARBA" id="ARBA00007362"/>
    </source>
</evidence>
<comment type="similarity">
    <text evidence="2">Belongs to the EamA transporter family.</text>
</comment>
<proteinExistence type="inferred from homology"/>
<dbReference type="EMBL" id="QDDL01000001">
    <property type="protein sequence ID" value="PVZ71797.1"/>
    <property type="molecule type" value="Genomic_DNA"/>
</dbReference>
<feature type="transmembrane region" description="Helical" evidence="6">
    <location>
        <begin position="146"/>
        <end position="167"/>
    </location>
</feature>
<organism evidence="8 9">
    <name type="scientific">Pelagibaculum spongiae</name>
    <dbReference type="NCBI Taxonomy" id="2080658"/>
    <lineage>
        <taxon>Bacteria</taxon>
        <taxon>Pseudomonadati</taxon>
        <taxon>Pseudomonadota</taxon>
        <taxon>Gammaproteobacteria</taxon>
        <taxon>Oceanospirillales</taxon>
        <taxon>Pelagibaculum</taxon>
    </lineage>
</organism>
<evidence type="ECO:0000256" key="5">
    <source>
        <dbReference type="ARBA" id="ARBA00023136"/>
    </source>
</evidence>
<evidence type="ECO:0000256" key="1">
    <source>
        <dbReference type="ARBA" id="ARBA00004141"/>
    </source>
</evidence>
<feature type="domain" description="EamA" evidence="7">
    <location>
        <begin position="6"/>
        <end position="132"/>
    </location>
</feature>
<comment type="caution">
    <text evidence="8">The sequence shown here is derived from an EMBL/GenBank/DDBJ whole genome shotgun (WGS) entry which is preliminary data.</text>
</comment>
<dbReference type="PANTHER" id="PTHR32322">
    <property type="entry name" value="INNER MEMBRANE TRANSPORTER"/>
    <property type="match status" value="1"/>
</dbReference>
<dbReference type="InterPro" id="IPR037185">
    <property type="entry name" value="EmrE-like"/>
</dbReference>
<dbReference type="PANTHER" id="PTHR32322:SF2">
    <property type="entry name" value="EAMA DOMAIN-CONTAINING PROTEIN"/>
    <property type="match status" value="1"/>
</dbReference>
<evidence type="ECO:0000256" key="3">
    <source>
        <dbReference type="ARBA" id="ARBA00022692"/>
    </source>
</evidence>
<feature type="transmembrane region" description="Helical" evidence="6">
    <location>
        <begin position="123"/>
        <end position="140"/>
    </location>
</feature>
<feature type="transmembrane region" description="Helical" evidence="6">
    <location>
        <begin position="98"/>
        <end position="116"/>
    </location>
</feature>
<name>A0A2V1H3N4_9GAMM</name>
<feature type="transmembrane region" description="Helical" evidence="6">
    <location>
        <begin position="211"/>
        <end position="229"/>
    </location>
</feature>
<dbReference type="OrthoDB" id="9784288at2"/>
<feature type="domain" description="EamA" evidence="7">
    <location>
        <begin position="149"/>
        <end position="279"/>
    </location>
</feature>
<accession>A0A2V1H3N4</accession>
<dbReference type="Pfam" id="PF00892">
    <property type="entry name" value="EamA"/>
    <property type="match status" value="2"/>
</dbReference>
<feature type="transmembrane region" description="Helical" evidence="6">
    <location>
        <begin position="266"/>
        <end position="282"/>
    </location>
</feature>
<evidence type="ECO:0000256" key="6">
    <source>
        <dbReference type="SAM" id="Phobius"/>
    </source>
</evidence>
<keyword evidence="5 6" id="KW-0472">Membrane</keyword>
<evidence type="ECO:0000313" key="9">
    <source>
        <dbReference type="Proteomes" id="UP000244906"/>
    </source>
</evidence>
<feature type="transmembrane region" description="Helical" evidence="6">
    <location>
        <begin position="69"/>
        <end position="92"/>
    </location>
</feature>
<protein>
    <submittedName>
        <fullName evidence="8">EamA family transporter</fullName>
    </submittedName>
</protein>
<dbReference type="RefSeq" id="WP_116685385.1">
    <property type="nucleotide sequence ID" value="NZ_CAWNYD010000001.1"/>
</dbReference>
<sequence>MNNESKGMMYGVLAVSAFSLTLPATRHIIEFFNPVFLGLGRAVVAALIAGGILIFTGQSWPSKQQLVQLILIALGVVIGFPVLSAVAMQYVAASHGGVVLGLLPLTTTLFAVLITAERPSTGFWLMAILGSLLVVAFSLIKGGGSLHLADFALLGSIIFAGVGYAVGGKLSRQLGGWQVICWALVIALPFIVIPSGYYFPENPELIPLEAWLSFLYLALVSQLFGLFLWNKGLAIGGISRVSQTQLLQPFITLIASAIMLSEVLELQTILFAMATGLVVFFGKKSAIRASVK</sequence>